<name>A0AC61DG05_9FIRM</name>
<protein>
    <submittedName>
        <fullName evidence="1">Uncharacterized protein</fullName>
    </submittedName>
</protein>
<reference evidence="1" key="1">
    <citation type="submission" date="2017-10" db="EMBL/GenBank/DDBJ databases">
        <title>Genome sequence of cellulolytic Lachnospiraceae bacterium XHS1971 isolated from hotspring sediment.</title>
        <authorList>
            <person name="Vasudevan G."/>
            <person name="Joshi A.J."/>
            <person name="Hivarkar S."/>
            <person name="Lanjekar V.B."/>
            <person name="Dhakephalkar P.K."/>
            <person name="Dagar S."/>
        </authorList>
    </citation>
    <scope>NUCLEOTIDE SEQUENCE</scope>
    <source>
        <strain evidence="1">XHS1971</strain>
    </source>
</reference>
<evidence type="ECO:0000313" key="2">
    <source>
        <dbReference type="Proteomes" id="UP000224460"/>
    </source>
</evidence>
<keyword evidence="2" id="KW-1185">Reference proteome</keyword>
<accession>A0AC61DG05</accession>
<dbReference type="EMBL" id="PEDL01000001">
    <property type="protein sequence ID" value="PHV72255.1"/>
    <property type="molecule type" value="Genomic_DNA"/>
</dbReference>
<sequence length="475" mass="52098">MSRQTWYTNLTNKKGEMIMLKKLCKNITSSILLGAITLSMTACSVDMGKNDSTSLTTTQETNKTEEKAKEKANKETLTVMIGSDDGGGVATKTALDKAAELLDVNLEYSIFPADQFLNVLNTKGATGNLDDIIFCSYSLSDLPYTEFAELNGSWVEKISDATKQFTISPADGKTVFAPFGAESNFGLAYNKEVLKKAGIQVPIANYEEFIAACEKIKAIGVTPVYVSAQENWTAQILLLSSFTTTLMKGDLVDQLITNQIKPQDVPEIEKIWSNVLSLKELGYINEDHLSATHDMGKKAIANGEAAFYAVTDGAYGEIKTEYPELIDNVGLTVTPMWDNAEDAFVMANRSSRCIAVSKNSKNLELAKKFVDICITEPVLSTYYELSPGASPYVNLGFDLDMSPWNSEVQGLATTLPSYGDWCNALYNGKPKLNPFFGDFDLRVQSMFAGQTAKGALTEWYNKYSEDAAAKRVEGF</sequence>
<evidence type="ECO:0000313" key="1">
    <source>
        <dbReference type="EMBL" id="PHV72255.1"/>
    </source>
</evidence>
<gene>
    <name evidence="1" type="ORF">CS063_01910</name>
</gene>
<dbReference type="Proteomes" id="UP000224460">
    <property type="component" value="Unassembled WGS sequence"/>
</dbReference>
<comment type="caution">
    <text evidence="1">The sequence shown here is derived from an EMBL/GenBank/DDBJ whole genome shotgun (WGS) entry which is preliminary data.</text>
</comment>
<organism evidence="1 2">
    <name type="scientific">Sporanaerobium hydrogeniformans</name>
    <dbReference type="NCBI Taxonomy" id="3072179"/>
    <lineage>
        <taxon>Bacteria</taxon>
        <taxon>Bacillati</taxon>
        <taxon>Bacillota</taxon>
        <taxon>Clostridia</taxon>
        <taxon>Lachnospirales</taxon>
        <taxon>Lachnospiraceae</taxon>
        <taxon>Sporanaerobium</taxon>
    </lineage>
</organism>
<proteinExistence type="predicted"/>